<reference evidence="1" key="1">
    <citation type="submission" date="2024-05" db="EMBL/GenBank/DDBJ databases">
        <authorList>
            <person name="Bunk B."/>
            <person name="Swiderski J."/>
            <person name="Sproer C."/>
            <person name="Thiel V."/>
        </authorList>
    </citation>
    <scope>NUCLEOTIDE SEQUENCE</scope>
    <source>
        <strain evidence="1">DSM 17735</strain>
    </source>
</reference>
<dbReference type="EMBL" id="CP157675">
    <property type="protein sequence ID" value="XBP72090.1"/>
    <property type="molecule type" value="Genomic_DNA"/>
</dbReference>
<gene>
    <name evidence="1" type="ORF">ABLV49_09930</name>
</gene>
<organism evidence="1">
    <name type="scientific">Polaromonas hydrogenivorans</name>
    <dbReference type="NCBI Taxonomy" id="335476"/>
    <lineage>
        <taxon>Bacteria</taxon>
        <taxon>Pseudomonadati</taxon>
        <taxon>Pseudomonadota</taxon>
        <taxon>Betaproteobacteria</taxon>
        <taxon>Burkholderiales</taxon>
        <taxon>Comamonadaceae</taxon>
        <taxon>Polaromonas</taxon>
    </lineage>
</organism>
<accession>A0AAU7LWT0</accession>
<sequence>MKKSLTAEQLKQLTDILERSCSAMDDPVQGVEFSAAELDFDMKLDIKTDFDFSALPPLPSTPSTSLQRTPCSGTRKISIRVSNAVLNAFRDQAKCKGTRTQTLINRVLKEKSQGW</sequence>
<protein>
    <submittedName>
        <fullName evidence="1">Uncharacterized protein</fullName>
    </submittedName>
</protein>
<name>A0AAU7LWT0_9BURK</name>
<dbReference type="AlphaFoldDB" id="A0AAU7LWT0"/>
<evidence type="ECO:0000313" key="1">
    <source>
        <dbReference type="EMBL" id="XBP72090.1"/>
    </source>
</evidence>
<proteinExistence type="predicted"/>
<dbReference type="RefSeq" id="WP_349281420.1">
    <property type="nucleotide sequence ID" value="NZ_CBCSCU010000002.1"/>
</dbReference>